<dbReference type="SMART" id="SM00729">
    <property type="entry name" value="Elp3"/>
    <property type="match status" value="1"/>
</dbReference>
<keyword evidence="3" id="KW-0143">Chaperone</keyword>
<keyword evidence="3" id="KW-0411">Iron-sulfur</keyword>
<evidence type="ECO:0000259" key="4">
    <source>
        <dbReference type="PROSITE" id="PS51918"/>
    </source>
</evidence>
<keyword evidence="6" id="KW-1185">Reference proteome</keyword>
<evidence type="ECO:0000313" key="6">
    <source>
        <dbReference type="Proteomes" id="UP000461880"/>
    </source>
</evidence>
<dbReference type="EMBL" id="VUMN01000001">
    <property type="protein sequence ID" value="MSS57394.1"/>
    <property type="molecule type" value="Genomic_DNA"/>
</dbReference>
<organism evidence="5 6">
    <name type="scientific">Stecheria intestinalis</name>
    <dbReference type="NCBI Taxonomy" id="2606630"/>
    <lineage>
        <taxon>Bacteria</taxon>
        <taxon>Bacillati</taxon>
        <taxon>Bacillota</taxon>
        <taxon>Erysipelotrichia</taxon>
        <taxon>Erysipelotrichales</taxon>
        <taxon>Erysipelotrichaceae</taxon>
        <taxon>Stecheria</taxon>
    </lineage>
</organism>
<protein>
    <recommendedName>
        <fullName evidence="2 3">Heme chaperone HemW</fullName>
    </recommendedName>
</protein>
<comment type="function">
    <text evidence="3">Probably acts as a heme chaperone, transferring heme to an unknown acceptor. Binds one molecule of heme per monomer, possibly covalently. Binds 1 [4Fe-4S] cluster. The cluster is coordinated with 3 cysteines and an exchangeable S-adenosyl-L-methionine.</text>
</comment>
<evidence type="ECO:0000256" key="1">
    <source>
        <dbReference type="ARBA" id="ARBA00006100"/>
    </source>
</evidence>
<dbReference type="InterPro" id="IPR034505">
    <property type="entry name" value="Coproporphyrinogen-III_oxidase"/>
</dbReference>
<sequence>MIRTDHPEALYVHVPFCRSICAYCDFTHEPYCIERADAWLKALKQELSARVRSASLKTIYLGGGTPTALSLTQLEVLLSMLDPYAEEAEEYTIEVNPETLDEAKAECLARHRINRASIGYQSDNPKLLALMNRHHSYEDTAACMELLRRHGIANLSLDLMYSLPGQTMAQLQQAVYHAMDLKPAHLSLYSLTIEQGTAFAARKLNHLDDDAEADMYEWICRTLPEHGYQQYEISNFALRGYESRHNLMYWNYRDFYGISAGASGKEGLLRYDHGTLKEYLEDPLAVKKILLSEADARFEMVMMSLRLVRGLDRKLFQETFGIDVNEVYGSVISRLLQKGWLKEEERYLACTKKSYEILNTVLEEFLPEE</sequence>
<dbReference type="SFLD" id="SFLDG01065">
    <property type="entry name" value="anaerobic_coproporphyrinogen-I"/>
    <property type="match status" value="1"/>
</dbReference>
<dbReference type="SFLD" id="SFLDF00288">
    <property type="entry name" value="HemN-like__clustered_with_nucl"/>
    <property type="match status" value="1"/>
</dbReference>
<evidence type="ECO:0000313" key="5">
    <source>
        <dbReference type="EMBL" id="MSS57394.1"/>
    </source>
</evidence>
<feature type="domain" description="Radical SAM core" evidence="4">
    <location>
        <begin position="2"/>
        <end position="229"/>
    </location>
</feature>
<comment type="caution">
    <text evidence="5">The sequence shown here is derived from an EMBL/GenBank/DDBJ whole genome shotgun (WGS) entry which is preliminary data.</text>
</comment>
<dbReference type="PANTHER" id="PTHR13932">
    <property type="entry name" value="COPROPORPHYRINIGEN III OXIDASE"/>
    <property type="match status" value="1"/>
</dbReference>
<dbReference type="GO" id="GO:0046872">
    <property type="term" value="F:metal ion binding"/>
    <property type="evidence" value="ECO:0007669"/>
    <property type="project" value="UniProtKB-UniRule"/>
</dbReference>
<dbReference type="GO" id="GO:0006779">
    <property type="term" value="P:porphyrin-containing compound biosynthetic process"/>
    <property type="evidence" value="ECO:0007669"/>
    <property type="project" value="InterPro"/>
</dbReference>
<dbReference type="GO" id="GO:0051539">
    <property type="term" value="F:4 iron, 4 sulfur cluster binding"/>
    <property type="evidence" value="ECO:0007669"/>
    <property type="project" value="UniProtKB-UniRule"/>
</dbReference>
<dbReference type="Pfam" id="PF06969">
    <property type="entry name" value="HemN_C"/>
    <property type="match status" value="1"/>
</dbReference>
<dbReference type="GO" id="GO:0004109">
    <property type="term" value="F:coproporphyrinogen oxidase activity"/>
    <property type="evidence" value="ECO:0007669"/>
    <property type="project" value="InterPro"/>
</dbReference>
<comment type="similarity">
    <text evidence="1">Belongs to the anaerobic coproporphyrinogen-III oxidase family. HemW subfamily.</text>
</comment>
<dbReference type="Pfam" id="PF04055">
    <property type="entry name" value="Radical_SAM"/>
    <property type="match status" value="1"/>
</dbReference>
<dbReference type="InterPro" id="IPR058240">
    <property type="entry name" value="rSAM_sf"/>
</dbReference>
<dbReference type="PROSITE" id="PS51918">
    <property type="entry name" value="RADICAL_SAM"/>
    <property type="match status" value="1"/>
</dbReference>
<dbReference type="NCBIfam" id="TIGR00539">
    <property type="entry name" value="hemN_rel"/>
    <property type="match status" value="1"/>
</dbReference>
<name>A0A7X2TEA0_9FIRM</name>
<dbReference type="RefSeq" id="WP_154502094.1">
    <property type="nucleotide sequence ID" value="NZ_VUMN01000001.1"/>
</dbReference>
<dbReference type="PANTHER" id="PTHR13932:SF5">
    <property type="entry name" value="RADICAL S-ADENOSYL METHIONINE DOMAIN-CONTAINING PROTEIN 1, MITOCHONDRIAL"/>
    <property type="match status" value="1"/>
</dbReference>
<dbReference type="InterPro" id="IPR004559">
    <property type="entry name" value="HemW-like"/>
</dbReference>
<comment type="subcellular location">
    <subcellularLocation>
        <location evidence="3">Cytoplasm</location>
    </subcellularLocation>
</comment>
<dbReference type="SFLD" id="SFLDF00562">
    <property type="entry name" value="HemN-like__clustered_with_heat"/>
    <property type="match status" value="1"/>
</dbReference>
<keyword evidence="3" id="KW-0949">S-adenosyl-L-methionine</keyword>
<dbReference type="InterPro" id="IPR023404">
    <property type="entry name" value="rSAM_horseshoe"/>
</dbReference>
<dbReference type="SFLD" id="SFLDG01082">
    <property type="entry name" value="B12-binding_domain_containing"/>
    <property type="match status" value="1"/>
</dbReference>
<dbReference type="Gene3D" id="3.80.30.20">
    <property type="entry name" value="tm_1862 like domain"/>
    <property type="match status" value="1"/>
</dbReference>
<gene>
    <name evidence="5" type="primary">hemW</name>
    <name evidence="5" type="ORF">FYJ51_00515</name>
</gene>
<dbReference type="AlphaFoldDB" id="A0A7X2TEA0"/>
<dbReference type="InterPro" id="IPR006638">
    <property type="entry name" value="Elp3/MiaA/NifB-like_rSAM"/>
</dbReference>
<reference evidence="5 6" key="1">
    <citation type="submission" date="2019-08" db="EMBL/GenBank/DDBJ databases">
        <title>In-depth cultivation of the pig gut microbiome towards novel bacterial diversity and tailored functional studies.</title>
        <authorList>
            <person name="Wylensek D."/>
            <person name="Hitch T.C.A."/>
            <person name="Clavel T."/>
        </authorList>
    </citation>
    <scope>NUCLEOTIDE SEQUENCE [LARGE SCALE GENOMIC DNA]</scope>
    <source>
        <strain evidence="5 6">Oil+RF-744-GAM-WT-6</strain>
    </source>
</reference>
<keyword evidence="3" id="KW-0963">Cytoplasm</keyword>
<evidence type="ECO:0000256" key="3">
    <source>
        <dbReference type="RuleBase" id="RU364116"/>
    </source>
</evidence>
<keyword evidence="3" id="KW-0004">4Fe-4S</keyword>
<keyword evidence="3" id="KW-0408">Iron</keyword>
<dbReference type="SFLD" id="SFLDS00029">
    <property type="entry name" value="Radical_SAM"/>
    <property type="match status" value="1"/>
</dbReference>
<accession>A0A7X2TEA0</accession>
<evidence type="ECO:0000256" key="2">
    <source>
        <dbReference type="ARBA" id="ARBA00017228"/>
    </source>
</evidence>
<keyword evidence="3" id="KW-0349">Heme</keyword>
<proteinExistence type="inferred from homology"/>
<dbReference type="SUPFAM" id="SSF102114">
    <property type="entry name" value="Radical SAM enzymes"/>
    <property type="match status" value="1"/>
</dbReference>
<dbReference type="InterPro" id="IPR010723">
    <property type="entry name" value="HemN_C"/>
</dbReference>
<dbReference type="InterPro" id="IPR007197">
    <property type="entry name" value="rSAM"/>
</dbReference>
<dbReference type="GO" id="GO:0005737">
    <property type="term" value="C:cytoplasm"/>
    <property type="evidence" value="ECO:0007669"/>
    <property type="project" value="UniProtKB-SubCell"/>
</dbReference>
<dbReference type="Proteomes" id="UP000461880">
    <property type="component" value="Unassembled WGS sequence"/>
</dbReference>
<keyword evidence="3" id="KW-0479">Metal-binding</keyword>